<dbReference type="EMBL" id="GECU01023259">
    <property type="protein sequence ID" value="JAS84447.1"/>
    <property type="molecule type" value="Transcribed_RNA"/>
</dbReference>
<sequence>CVVGAVQLSVIDQCANTSLSSTDMCVVGSVCLTILQHWCCNTYSLPIVQNVNPLTVVSDVMCVVGAVQLSVIDQCANTSLSSTDMCVVGSVCLTILQHWCCNTYSLPIVQNVNPLTVVSDVMCVVGAVQ</sequence>
<name>A0A1B6IBY5_9HEMI</name>
<accession>A0A1B6IBY5</accession>
<reference evidence="1" key="1">
    <citation type="submission" date="2015-11" db="EMBL/GenBank/DDBJ databases">
        <title>De novo transcriptome assembly of four potential Pierce s Disease insect vectors from Arizona vineyards.</title>
        <authorList>
            <person name="Tassone E.E."/>
        </authorList>
    </citation>
    <scope>NUCLEOTIDE SEQUENCE</scope>
</reference>
<proteinExistence type="predicted"/>
<dbReference type="AlphaFoldDB" id="A0A1B6IBY5"/>
<gene>
    <name evidence="1" type="ORF">g.58812</name>
</gene>
<feature type="non-terminal residue" evidence="1">
    <location>
        <position position="129"/>
    </location>
</feature>
<protein>
    <submittedName>
        <fullName evidence="1">Uncharacterized protein</fullName>
    </submittedName>
</protein>
<feature type="non-terminal residue" evidence="1">
    <location>
        <position position="1"/>
    </location>
</feature>
<organism evidence="1">
    <name type="scientific">Homalodisca liturata</name>
    <dbReference type="NCBI Taxonomy" id="320908"/>
    <lineage>
        <taxon>Eukaryota</taxon>
        <taxon>Metazoa</taxon>
        <taxon>Ecdysozoa</taxon>
        <taxon>Arthropoda</taxon>
        <taxon>Hexapoda</taxon>
        <taxon>Insecta</taxon>
        <taxon>Pterygota</taxon>
        <taxon>Neoptera</taxon>
        <taxon>Paraneoptera</taxon>
        <taxon>Hemiptera</taxon>
        <taxon>Auchenorrhyncha</taxon>
        <taxon>Membracoidea</taxon>
        <taxon>Cicadellidae</taxon>
        <taxon>Cicadellinae</taxon>
        <taxon>Proconiini</taxon>
        <taxon>Homalodisca</taxon>
    </lineage>
</organism>
<evidence type="ECO:0000313" key="1">
    <source>
        <dbReference type="EMBL" id="JAS84447.1"/>
    </source>
</evidence>